<keyword evidence="5 12" id="KW-1133">Transmembrane helix</keyword>
<dbReference type="Pfam" id="PF02628">
    <property type="entry name" value="COX15-CtaA"/>
    <property type="match status" value="1"/>
</dbReference>
<name>A0A6B0Y1V6_9RHOB</name>
<evidence type="ECO:0000313" key="13">
    <source>
        <dbReference type="EMBL" id="MXY34751.1"/>
    </source>
</evidence>
<evidence type="ECO:0000256" key="8">
    <source>
        <dbReference type="ARBA" id="ARBA00023133"/>
    </source>
</evidence>
<dbReference type="PANTHER" id="PTHR23289:SF2">
    <property type="entry name" value="CYTOCHROME C OXIDASE ASSEMBLY PROTEIN COX15 HOMOLOG"/>
    <property type="match status" value="1"/>
</dbReference>
<dbReference type="GO" id="GO:0016653">
    <property type="term" value="F:oxidoreductase activity, acting on NAD(P)H, heme protein as acceptor"/>
    <property type="evidence" value="ECO:0007669"/>
    <property type="project" value="TreeGrafter"/>
</dbReference>
<keyword evidence="8" id="KW-0350">Heme biosynthesis</keyword>
<comment type="subcellular location">
    <subcellularLocation>
        <location evidence="2">Membrane</location>
        <topology evidence="2">Multi-pass membrane protein</topology>
    </subcellularLocation>
</comment>
<evidence type="ECO:0000256" key="11">
    <source>
        <dbReference type="ARBA" id="ARBA00048044"/>
    </source>
</evidence>
<evidence type="ECO:0000256" key="4">
    <source>
        <dbReference type="ARBA" id="ARBA00022723"/>
    </source>
</evidence>
<evidence type="ECO:0000256" key="1">
    <source>
        <dbReference type="ARBA" id="ARBA00001970"/>
    </source>
</evidence>
<dbReference type="EMBL" id="VXRY01000483">
    <property type="protein sequence ID" value="MXY34751.1"/>
    <property type="molecule type" value="Genomic_DNA"/>
</dbReference>
<feature type="transmembrane region" description="Helical" evidence="12">
    <location>
        <begin position="220"/>
        <end position="244"/>
    </location>
</feature>
<comment type="caution">
    <text evidence="13">The sequence shown here is derived from an EMBL/GenBank/DDBJ whole genome shotgun (WGS) entry which is preliminary data.</text>
</comment>
<evidence type="ECO:0000256" key="6">
    <source>
        <dbReference type="ARBA" id="ARBA00023002"/>
    </source>
</evidence>
<feature type="transmembrane region" description="Helical" evidence="12">
    <location>
        <begin position="53"/>
        <end position="71"/>
    </location>
</feature>
<dbReference type="AlphaFoldDB" id="A0A6B0Y1V6"/>
<keyword evidence="7" id="KW-0408">Iron</keyword>
<dbReference type="PANTHER" id="PTHR23289">
    <property type="entry name" value="CYTOCHROME C OXIDASE ASSEMBLY PROTEIN COX15"/>
    <property type="match status" value="1"/>
</dbReference>
<gene>
    <name evidence="13" type="ORF">F4Y60_11825</name>
</gene>
<protein>
    <submittedName>
        <fullName evidence="13">Heme A synthase</fullName>
    </submittedName>
</protein>
<evidence type="ECO:0000256" key="9">
    <source>
        <dbReference type="ARBA" id="ARBA00023136"/>
    </source>
</evidence>
<evidence type="ECO:0000256" key="10">
    <source>
        <dbReference type="ARBA" id="ARBA00044501"/>
    </source>
</evidence>
<evidence type="ECO:0000256" key="3">
    <source>
        <dbReference type="ARBA" id="ARBA00022692"/>
    </source>
</evidence>
<dbReference type="GO" id="GO:0046872">
    <property type="term" value="F:metal ion binding"/>
    <property type="evidence" value="ECO:0007669"/>
    <property type="project" value="UniProtKB-KW"/>
</dbReference>
<evidence type="ECO:0000256" key="7">
    <source>
        <dbReference type="ARBA" id="ARBA00023004"/>
    </source>
</evidence>
<evidence type="ECO:0000256" key="2">
    <source>
        <dbReference type="ARBA" id="ARBA00004141"/>
    </source>
</evidence>
<evidence type="ECO:0000256" key="12">
    <source>
        <dbReference type="SAM" id="Phobius"/>
    </source>
</evidence>
<dbReference type="GO" id="GO:0120547">
    <property type="term" value="F:heme A synthase activity"/>
    <property type="evidence" value="ECO:0007669"/>
    <property type="project" value="UniProtKB-EC"/>
</dbReference>
<feature type="transmembrane region" description="Helical" evidence="12">
    <location>
        <begin position="91"/>
        <end position="109"/>
    </location>
</feature>
<keyword evidence="6" id="KW-0560">Oxidoreductase</keyword>
<dbReference type="InterPro" id="IPR003780">
    <property type="entry name" value="COX15/CtaA_fam"/>
</dbReference>
<feature type="transmembrane region" description="Helical" evidence="12">
    <location>
        <begin position="190"/>
        <end position="208"/>
    </location>
</feature>
<keyword evidence="9 12" id="KW-0472">Membrane</keyword>
<reference evidence="13" key="1">
    <citation type="submission" date="2019-09" db="EMBL/GenBank/DDBJ databases">
        <title>Characterisation of the sponge microbiome using genome-centric metagenomics.</title>
        <authorList>
            <person name="Engelberts J.P."/>
            <person name="Robbins S.J."/>
            <person name="De Goeij J.M."/>
            <person name="Aranda M."/>
            <person name="Bell S.C."/>
            <person name="Webster N.S."/>
        </authorList>
    </citation>
    <scope>NUCLEOTIDE SEQUENCE</scope>
    <source>
        <strain evidence="13">SB0664_bin_43</strain>
    </source>
</reference>
<organism evidence="13">
    <name type="scientific">Boseongicola sp. SB0664_bin_43</name>
    <dbReference type="NCBI Taxonomy" id="2604844"/>
    <lineage>
        <taxon>Bacteria</taxon>
        <taxon>Pseudomonadati</taxon>
        <taxon>Pseudomonadota</taxon>
        <taxon>Alphaproteobacteria</taxon>
        <taxon>Rhodobacterales</taxon>
        <taxon>Paracoccaceae</taxon>
        <taxon>Boseongicola</taxon>
    </lineage>
</organism>
<comment type="cofactor">
    <cofactor evidence="1">
        <name>heme b</name>
        <dbReference type="ChEBI" id="CHEBI:60344"/>
    </cofactor>
</comment>
<dbReference type="InterPro" id="IPR023754">
    <property type="entry name" value="HemeA_Synthase_type2"/>
</dbReference>
<feature type="transmembrane region" description="Helical" evidence="12">
    <location>
        <begin position="250"/>
        <end position="270"/>
    </location>
</feature>
<keyword evidence="4" id="KW-0479">Metal-binding</keyword>
<sequence>LQNEGMTLAEFKTIYWWEWWHRQLGRITGLVWAAGFLFFLAARRIPAGWTGRLLLPGALGGVQGVIGWWMVSSGLSGDELDVSSYRLALHLGLAFVILGIIAWQVMLLGRSEVGLLQARRVRDARLLSSATGLMHLAFLQILLGALVAGIDAGRTFNDWPGMAGQFFPPAAFDLEPAWRNFMENAGLVQFMHRIAGYLLLALGIAFWLRARRSGNRATRGAFTAVLAILVLQLLLGILTVLYVAPPGLSILHQLGAVLLFFMILRARFLASYPLDQSVRDAA</sequence>
<feature type="transmembrane region" description="Helical" evidence="12">
    <location>
        <begin position="24"/>
        <end position="41"/>
    </location>
</feature>
<accession>A0A6B0Y1V6</accession>
<feature type="transmembrane region" description="Helical" evidence="12">
    <location>
        <begin position="130"/>
        <end position="150"/>
    </location>
</feature>
<dbReference type="GO" id="GO:0006784">
    <property type="term" value="P:heme A biosynthetic process"/>
    <property type="evidence" value="ECO:0007669"/>
    <property type="project" value="InterPro"/>
</dbReference>
<comment type="catalytic activity">
    <reaction evidence="11">
        <text>Fe(II)-heme o + 2 A + H2O = Fe(II)-heme a + 2 AH2</text>
        <dbReference type="Rhea" id="RHEA:63388"/>
        <dbReference type="ChEBI" id="CHEBI:13193"/>
        <dbReference type="ChEBI" id="CHEBI:15377"/>
        <dbReference type="ChEBI" id="CHEBI:17499"/>
        <dbReference type="ChEBI" id="CHEBI:60530"/>
        <dbReference type="ChEBI" id="CHEBI:61715"/>
        <dbReference type="EC" id="1.17.99.9"/>
    </reaction>
    <physiologicalReaction direction="left-to-right" evidence="11">
        <dbReference type="Rhea" id="RHEA:63389"/>
    </physiologicalReaction>
</comment>
<proteinExistence type="predicted"/>
<comment type="pathway">
    <text evidence="10">Porphyrin-containing compound metabolism; heme A biosynthesis; heme A from heme O: step 1/1.</text>
</comment>
<keyword evidence="3 12" id="KW-0812">Transmembrane</keyword>
<dbReference type="GO" id="GO:0016020">
    <property type="term" value="C:membrane"/>
    <property type="evidence" value="ECO:0007669"/>
    <property type="project" value="UniProtKB-SubCell"/>
</dbReference>
<feature type="non-terminal residue" evidence="13">
    <location>
        <position position="1"/>
    </location>
</feature>
<evidence type="ECO:0000256" key="5">
    <source>
        <dbReference type="ARBA" id="ARBA00022989"/>
    </source>
</evidence>